<accession>A0AAV0AXG0</accession>
<sequence length="243" mass="27149">MVAGLLSLQEPPQVDAEPILRAGCESSFPRDFAADSEAPAEDRIEYEWPEGSKLVTENEIGEVVRVEPNSCRRLRNMQSLPTLPLSAIVHSPKPPQENNFSLPDLNKPATFQGLDITWNEEEWEEDEHFINTLGSHLFSLIDYSSTYPTSNPILISVLYNPSPSSMVTNGLGPKEPEMFPSRVRQVRLKISLETSVDGDQISSSINGQPRDPANQFSNVAKRSNLVSWTPVTFEHSPRNTLFD</sequence>
<dbReference type="AlphaFoldDB" id="A0AAV0AXG0"/>
<organism evidence="1 2">
    <name type="scientific">Phakopsora pachyrhizi</name>
    <name type="common">Asian soybean rust disease fungus</name>
    <dbReference type="NCBI Taxonomy" id="170000"/>
    <lineage>
        <taxon>Eukaryota</taxon>
        <taxon>Fungi</taxon>
        <taxon>Dikarya</taxon>
        <taxon>Basidiomycota</taxon>
        <taxon>Pucciniomycotina</taxon>
        <taxon>Pucciniomycetes</taxon>
        <taxon>Pucciniales</taxon>
        <taxon>Phakopsoraceae</taxon>
        <taxon>Phakopsora</taxon>
    </lineage>
</organism>
<protein>
    <submittedName>
        <fullName evidence="1">Uncharacterized protein</fullName>
    </submittedName>
</protein>
<name>A0AAV0AXG0_PHAPC</name>
<dbReference type="EMBL" id="CALTRL010001649">
    <property type="protein sequence ID" value="CAH7673268.1"/>
    <property type="molecule type" value="Genomic_DNA"/>
</dbReference>
<proteinExistence type="predicted"/>
<keyword evidence="2" id="KW-1185">Reference proteome</keyword>
<evidence type="ECO:0000313" key="1">
    <source>
        <dbReference type="EMBL" id="CAH7673268.1"/>
    </source>
</evidence>
<gene>
    <name evidence="1" type="ORF">PPACK8108_LOCUS8148</name>
</gene>
<comment type="caution">
    <text evidence="1">The sequence shown here is derived from an EMBL/GenBank/DDBJ whole genome shotgun (WGS) entry which is preliminary data.</text>
</comment>
<dbReference type="Proteomes" id="UP001153365">
    <property type="component" value="Unassembled WGS sequence"/>
</dbReference>
<evidence type="ECO:0000313" key="2">
    <source>
        <dbReference type="Proteomes" id="UP001153365"/>
    </source>
</evidence>
<reference evidence="1" key="1">
    <citation type="submission" date="2022-06" db="EMBL/GenBank/DDBJ databases">
        <authorList>
            <consortium name="SYNGENTA / RWTH Aachen University"/>
        </authorList>
    </citation>
    <scope>NUCLEOTIDE SEQUENCE</scope>
</reference>